<name>A0ABR5EY84_XANPE</name>
<accession>A0ABR5EY84</accession>
<comment type="caution">
    <text evidence="1">The sequence shown here is derived from an EMBL/GenBank/DDBJ whole genome shotgun (WGS) entry which is preliminary data.</text>
</comment>
<reference evidence="1 2" key="1">
    <citation type="submission" date="2015-02" db="EMBL/GenBank/DDBJ databases">
        <title>Whole genome sequencing of multiple isolates of three species of pepper and tomato-infecting xanthomonads reveals genetic diversity in field strains and pinpoints effectors responsible for host specificity.</title>
        <authorList>
            <person name="Schwartz A."/>
            <person name="Dahlbeck D."/>
            <person name="Staskawicz B."/>
            <person name="Bart R."/>
            <person name="Potnis N."/>
            <person name="Minsavage G."/>
            <person name="Timilsina S."/>
            <person name="Goss E."/>
            <person name="Jones J."/>
            <person name="Vallad G."/>
            <person name="Barak J."/>
            <person name="Miller S."/>
            <person name="Ritchie D."/>
            <person name="Martins J.Jr."/>
            <person name="Patane J.S."/>
            <person name="Setubal J.C."/>
        </authorList>
    </citation>
    <scope>NUCLEOTIDE SEQUENCE [LARGE SCALE GENOMIC DNA]</scope>
    <source>
        <strain evidence="1 2">Xp3-15</strain>
    </source>
</reference>
<keyword evidence="2" id="KW-1185">Reference proteome</keyword>
<dbReference type="Proteomes" id="UP000035369">
    <property type="component" value="Unassembled WGS sequence"/>
</dbReference>
<gene>
    <name evidence="1" type="ORF">XP315_00570</name>
</gene>
<dbReference type="EMBL" id="JZUY01000014">
    <property type="protein sequence ID" value="KLC11744.1"/>
    <property type="molecule type" value="Genomic_DNA"/>
</dbReference>
<protein>
    <submittedName>
        <fullName evidence="1">Uncharacterized protein</fullName>
    </submittedName>
</protein>
<evidence type="ECO:0000313" key="2">
    <source>
        <dbReference type="Proteomes" id="UP000035369"/>
    </source>
</evidence>
<sequence length="451" mass="50222">MTQFVFSRRDLQMSIKRLHGVLSHEQLSGLVKKLNTPNEQRLPTMWELVVLDAFTQVASVRHEVPLPSGKRPDLLVDYQSAAGIKLVVVGDILTVSDKGLDENNPVDVLFELTPIIARKHGVDPVKLTYKINGRRTGKRGHVKVQLALPNRGQMIALLHSEVASWLRSINTKPHQSDTFKPLDEKLDFSITYDPAQTSTMGSYTSYDVAPSKEVNPLYKALKAKTGQLERAPEGAFKLLVACDGDCGLFRSNASMASMGGTFTDQQIVDHFLTKHSSIDGVLLISVEEKRDLFSAHTNRKLRFDLRARGSFDPNRLTSPYAELDELIRSALIHFPGPHLAPYNAARRCLEQENRHIAQGRYHLTSEGVGSMSVSISSRDLLQLLSGQLSQEDFCKAYRFDAQHINPFALALSQGRLIQGASLSKLEGDDDLIKFEFGEMDPAIAPFFVPMD</sequence>
<dbReference type="RefSeq" id="WP_046931810.1">
    <property type="nucleotide sequence ID" value="NZ_CP162103.1"/>
</dbReference>
<organism evidence="1 2">
    <name type="scientific">Xanthomonas perforans</name>
    <dbReference type="NCBI Taxonomy" id="442694"/>
    <lineage>
        <taxon>Bacteria</taxon>
        <taxon>Pseudomonadati</taxon>
        <taxon>Pseudomonadota</taxon>
        <taxon>Gammaproteobacteria</taxon>
        <taxon>Lysobacterales</taxon>
        <taxon>Lysobacteraceae</taxon>
        <taxon>Xanthomonas</taxon>
    </lineage>
</organism>
<proteinExistence type="predicted"/>
<evidence type="ECO:0000313" key="1">
    <source>
        <dbReference type="EMBL" id="KLC11744.1"/>
    </source>
</evidence>